<keyword evidence="8" id="KW-1185">Reference proteome</keyword>
<proteinExistence type="inferred from homology"/>
<dbReference type="EMBL" id="CP029608">
    <property type="protein sequence ID" value="AXI63327.1"/>
    <property type="molecule type" value="Genomic_DNA"/>
</dbReference>
<accession>A0A345RVL1</accession>
<dbReference type="PANTHER" id="PTHR43774:SF1">
    <property type="entry name" value="PEPTIDE METHIONINE SULFOXIDE REDUCTASE MSRA 2"/>
    <property type="match status" value="1"/>
</dbReference>
<dbReference type="SUPFAM" id="SSF55068">
    <property type="entry name" value="Peptide methionine sulfoxide reductase"/>
    <property type="match status" value="1"/>
</dbReference>
<evidence type="ECO:0000256" key="4">
    <source>
        <dbReference type="HAMAP-Rule" id="MF_01401"/>
    </source>
</evidence>
<comment type="catalytic activity">
    <reaction evidence="3 4">
        <text>[thioredoxin]-disulfide + L-methionine + H2O = L-methionine (S)-S-oxide + [thioredoxin]-dithiol</text>
        <dbReference type="Rhea" id="RHEA:19993"/>
        <dbReference type="Rhea" id="RHEA-COMP:10698"/>
        <dbReference type="Rhea" id="RHEA-COMP:10700"/>
        <dbReference type="ChEBI" id="CHEBI:15377"/>
        <dbReference type="ChEBI" id="CHEBI:29950"/>
        <dbReference type="ChEBI" id="CHEBI:50058"/>
        <dbReference type="ChEBI" id="CHEBI:57844"/>
        <dbReference type="ChEBI" id="CHEBI:58772"/>
        <dbReference type="EC" id="1.8.4.11"/>
    </reaction>
</comment>
<dbReference type="NCBIfam" id="TIGR00401">
    <property type="entry name" value="msrA"/>
    <property type="match status" value="1"/>
</dbReference>
<feature type="signal peptide" evidence="5">
    <location>
        <begin position="1"/>
        <end position="25"/>
    </location>
</feature>
<evidence type="ECO:0000259" key="6">
    <source>
        <dbReference type="Pfam" id="PF01625"/>
    </source>
</evidence>
<name>A0A345RVL1_9PSED</name>
<dbReference type="InterPro" id="IPR036509">
    <property type="entry name" value="Met_Sox_Rdtase_MsrA_sf"/>
</dbReference>
<gene>
    <name evidence="4 7" type="primary">msrA</name>
    <name evidence="7" type="ORF">DLD99_23540</name>
</gene>
<dbReference type="Proteomes" id="UP000253720">
    <property type="component" value="Chromosome"/>
</dbReference>
<dbReference type="AlphaFoldDB" id="A0A345RVL1"/>
<dbReference type="EC" id="1.8.4.11" evidence="4"/>
<dbReference type="PANTHER" id="PTHR43774">
    <property type="entry name" value="PEPTIDE METHIONINE SULFOXIDE REDUCTASE"/>
    <property type="match status" value="1"/>
</dbReference>
<keyword evidence="1 4" id="KW-0560">Oxidoreductase</keyword>
<feature type="chain" id="PRO_5016699334" description="Peptide methionine sulfoxide reductase MsrA" evidence="5">
    <location>
        <begin position="26"/>
        <end position="234"/>
    </location>
</feature>
<dbReference type="GO" id="GO:0008113">
    <property type="term" value="F:peptide-methionine (S)-S-oxide reductase activity"/>
    <property type="evidence" value="ECO:0007669"/>
    <property type="project" value="UniProtKB-UniRule"/>
</dbReference>
<feature type="active site" evidence="4">
    <location>
        <position position="58"/>
    </location>
</feature>
<sequence>MKTRIIWRRLLLGVAAAGVIGQCSAFSFGAEEGVAIPPPALDENTQAHSETAVFAGGCFWGVQGVFQHVKGVQKAVSGYAGGAANTAEYERVSEGDTGHAESVQVTFDPTQVSYGSLLQIYFSVAHNPTELNRQGPDSGTQYRSALFPVNADQQRVAQAYIAQLDAAHAYSKPIVTRLETYNGFYPAEDYHQDFLTEHPTYPYIVINDLPKVAQLKQLFAERYQEKPVLVKSGS</sequence>
<evidence type="ECO:0000256" key="1">
    <source>
        <dbReference type="ARBA" id="ARBA00023002"/>
    </source>
</evidence>
<reference evidence="7 8" key="1">
    <citation type="submission" date="2018-05" db="EMBL/GenBank/DDBJ databases">
        <title>Complete genome sequence of Pseudomonas kribbensis 46-2(T).</title>
        <authorList>
            <person name="Jeong H."/>
            <person name="Lee S.-G."/>
            <person name="Rha E."/>
            <person name="Kim H."/>
        </authorList>
    </citation>
    <scope>NUCLEOTIDE SEQUENCE [LARGE SCALE GENOMIC DNA]</scope>
    <source>
        <strain evidence="7 8">46-2</strain>
    </source>
</reference>
<keyword evidence="5" id="KW-0732">Signal</keyword>
<dbReference type="InterPro" id="IPR002569">
    <property type="entry name" value="Met_Sox_Rdtase_MsrA_dom"/>
</dbReference>
<comment type="function">
    <text evidence="4">Has an important function as a repair enzyme for proteins that have been inactivated by oxidation. Catalyzes the reversible oxidation-reduction of methionine sulfoxide in proteins to methionine.</text>
</comment>
<evidence type="ECO:0000313" key="7">
    <source>
        <dbReference type="EMBL" id="AXI63327.1"/>
    </source>
</evidence>
<evidence type="ECO:0000256" key="2">
    <source>
        <dbReference type="ARBA" id="ARBA00047806"/>
    </source>
</evidence>
<comment type="similarity">
    <text evidence="4">Belongs to the MsrA Met sulfoxide reductase family.</text>
</comment>
<dbReference type="HAMAP" id="MF_01401">
    <property type="entry name" value="MsrA"/>
    <property type="match status" value="1"/>
</dbReference>
<comment type="catalytic activity">
    <reaction evidence="2 4">
        <text>L-methionyl-[protein] + [thioredoxin]-disulfide + H2O = L-methionyl-(S)-S-oxide-[protein] + [thioredoxin]-dithiol</text>
        <dbReference type="Rhea" id="RHEA:14217"/>
        <dbReference type="Rhea" id="RHEA-COMP:10698"/>
        <dbReference type="Rhea" id="RHEA-COMP:10700"/>
        <dbReference type="Rhea" id="RHEA-COMP:12313"/>
        <dbReference type="Rhea" id="RHEA-COMP:12315"/>
        <dbReference type="ChEBI" id="CHEBI:15377"/>
        <dbReference type="ChEBI" id="CHEBI:16044"/>
        <dbReference type="ChEBI" id="CHEBI:29950"/>
        <dbReference type="ChEBI" id="CHEBI:44120"/>
        <dbReference type="ChEBI" id="CHEBI:50058"/>
        <dbReference type="EC" id="1.8.4.11"/>
    </reaction>
</comment>
<dbReference type="Gene3D" id="3.30.1060.10">
    <property type="entry name" value="Peptide methionine sulphoxide reductase MsrA"/>
    <property type="match status" value="1"/>
</dbReference>
<dbReference type="Pfam" id="PF01625">
    <property type="entry name" value="PMSR"/>
    <property type="match status" value="1"/>
</dbReference>
<dbReference type="KEGG" id="pke:DLD99_23540"/>
<feature type="domain" description="Peptide methionine sulphoxide reductase MsrA" evidence="6">
    <location>
        <begin position="51"/>
        <end position="201"/>
    </location>
</feature>
<organism evidence="7 8">
    <name type="scientific">Pseudomonas kribbensis</name>
    <dbReference type="NCBI Taxonomy" id="1628086"/>
    <lineage>
        <taxon>Bacteria</taxon>
        <taxon>Pseudomonadati</taxon>
        <taxon>Pseudomonadota</taxon>
        <taxon>Gammaproteobacteria</taxon>
        <taxon>Pseudomonadales</taxon>
        <taxon>Pseudomonadaceae</taxon>
        <taxon>Pseudomonas</taxon>
    </lineage>
</organism>
<dbReference type="GO" id="GO:0033744">
    <property type="term" value="F:L-methionine:thioredoxin-disulfide S-oxidoreductase activity"/>
    <property type="evidence" value="ECO:0007669"/>
    <property type="project" value="RHEA"/>
</dbReference>
<evidence type="ECO:0000256" key="3">
    <source>
        <dbReference type="ARBA" id="ARBA00048782"/>
    </source>
</evidence>
<protein>
    <recommendedName>
        <fullName evidence="4">Peptide methionine sulfoxide reductase MsrA</fullName>
        <shortName evidence="4">Protein-methionine-S-oxide reductase</shortName>
        <ecNumber evidence="4">1.8.4.11</ecNumber>
    </recommendedName>
    <alternativeName>
        <fullName evidence="4">Peptide-methionine (S)-S-oxide reductase</fullName>
        <shortName evidence="4">Peptide Met(O) reductase</shortName>
    </alternativeName>
</protein>
<dbReference type="RefSeq" id="WP_114885387.1">
    <property type="nucleotide sequence ID" value="NZ_CP029608.1"/>
</dbReference>
<evidence type="ECO:0000256" key="5">
    <source>
        <dbReference type="SAM" id="SignalP"/>
    </source>
</evidence>
<evidence type="ECO:0000313" key="8">
    <source>
        <dbReference type="Proteomes" id="UP000253720"/>
    </source>
</evidence>